<evidence type="ECO:0000313" key="3">
    <source>
        <dbReference type="Proteomes" id="UP001253637"/>
    </source>
</evidence>
<feature type="transmembrane region" description="Helical" evidence="1">
    <location>
        <begin position="83"/>
        <end position="100"/>
    </location>
</feature>
<protein>
    <submittedName>
        <fullName evidence="2">Uncharacterized protein</fullName>
    </submittedName>
</protein>
<proteinExistence type="predicted"/>
<sequence>MYRASLTTAARRGSHRLWRADLAHACANYPRYPYRGDAQTTPATTTGHRVCCEAPGPGRGESGAPPQIDTTATVAERRDPPSGAIVGLFVSAAGAGMMLGCDLTPVSGALLGGSLGVAVLSFLEISSVRRT</sequence>
<keyword evidence="1" id="KW-1133">Transmembrane helix</keyword>
<reference evidence="2" key="1">
    <citation type="submission" date="2021-04" db="EMBL/GenBank/DDBJ databases">
        <title>Draft Genome Sequence of Pandoravirus japonicus, Isolated from the Sabaishi River of Niigata, Japan.</title>
        <authorList>
            <person name="Hosokawa N."/>
            <person name="Takahashi H."/>
            <person name="Aoki K."/>
            <person name="Takemura M."/>
        </authorList>
    </citation>
    <scope>NUCLEOTIDE SEQUENCE</scope>
</reference>
<organism evidence="2 3">
    <name type="scientific">Pandoravirus japonicus</name>
    <dbReference type="NCBI Taxonomy" id="2823154"/>
    <lineage>
        <taxon>Viruses</taxon>
        <taxon>Pandoravirus</taxon>
    </lineage>
</organism>
<evidence type="ECO:0000313" key="2">
    <source>
        <dbReference type="EMBL" id="BCU03322.1"/>
    </source>
</evidence>
<dbReference type="Proteomes" id="UP001253637">
    <property type="component" value="Segment"/>
</dbReference>
<dbReference type="EMBL" id="LC625835">
    <property type="protein sequence ID" value="BCU03322.1"/>
    <property type="molecule type" value="Genomic_DNA"/>
</dbReference>
<accession>A0A811BR76</accession>
<feature type="transmembrane region" description="Helical" evidence="1">
    <location>
        <begin position="106"/>
        <end position="125"/>
    </location>
</feature>
<name>A0A811BR76_9VIRU</name>
<keyword evidence="1" id="KW-0812">Transmembrane</keyword>
<evidence type="ECO:0000256" key="1">
    <source>
        <dbReference type="SAM" id="Phobius"/>
    </source>
</evidence>
<keyword evidence="1" id="KW-0472">Membrane</keyword>